<dbReference type="OrthoDB" id="6377155at2759"/>
<dbReference type="PROSITE" id="PS50203">
    <property type="entry name" value="CALPAIN_CAT"/>
    <property type="match status" value="1"/>
</dbReference>
<feature type="compositionally biased region" description="Polar residues" evidence="4">
    <location>
        <begin position="52"/>
        <end position="64"/>
    </location>
</feature>
<evidence type="ECO:0000256" key="2">
    <source>
        <dbReference type="PIRSR" id="PIRSR622684-1"/>
    </source>
</evidence>
<name>A0A7R8WEX2_9CRUS</name>
<dbReference type="SMART" id="SM00720">
    <property type="entry name" value="calpain_III"/>
    <property type="match status" value="1"/>
</dbReference>
<dbReference type="AlphaFoldDB" id="A0A7R8WEX2"/>
<protein>
    <submittedName>
        <fullName evidence="5">Uncharacterized protein</fullName>
    </submittedName>
</protein>
<gene>
    <name evidence="5" type="ORF">CTOB1V02_LOCUS5811</name>
</gene>
<reference evidence="5" key="1">
    <citation type="submission" date="2020-11" db="EMBL/GenBank/DDBJ databases">
        <authorList>
            <person name="Tran Van P."/>
        </authorList>
    </citation>
    <scope>NUCLEOTIDE SEQUENCE</scope>
</reference>
<dbReference type="PANTHER" id="PTHR10183">
    <property type="entry name" value="CALPAIN"/>
    <property type="match status" value="1"/>
</dbReference>
<evidence type="ECO:0000256" key="4">
    <source>
        <dbReference type="SAM" id="MobiDB-lite"/>
    </source>
</evidence>
<dbReference type="GO" id="GO:0005737">
    <property type="term" value="C:cytoplasm"/>
    <property type="evidence" value="ECO:0007669"/>
    <property type="project" value="TreeGrafter"/>
</dbReference>
<dbReference type="InterPro" id="IPR022684">
    <property type="entry name" value="Calpain_cysteine_protease"/>
</dbReference>
<comment type="caution">
    <text evidence="3">Lacks conserved residue(s) required for the propagation of feature annotation.</text>
</comment>
<dbReference type="SUPFAM" id="SSF54001">
    <property type="entry name" value="Cysteine proteinases"/>
    <property type="match status" value="1"/>
</dbReference>
<proteinExistence type="inferred from homology"/>
<dbReference type="InterPro" id="IPR022683">
    <property type="entry name" value="Calpain_III"/>
</dbReference>
<dbReference type="InterPro" id="IPR038765">
    <property type="entry name" value="Papain-like_cys_pep_sf"/>
</dbReference>
<dbReference type="InterPro" id="IPR001300">
    <property type="entry name" value="Peptidase_C2_calpain_cat"/>
</dbReference>
<dbReference type="CDD" id="cd00214">
    <property type="entry name" value="Calpain_III"/>
    <property type="match status" value="1"/>
</dbReference>
<sequence>MHRLSPDNLYVVLGYPIIVCLCIPPPPPSRREGRPRVGPPRTYCPPGPQKGRSASDQNGSSRGSSPMDCRPYLNSPTQRWAVFMWIRGLAERYELNEPDEKKMSKLYSRLYRATLTGCFITCSKAGDWRNSTKADDTGLVGGHAYTITGVARLHTNSGPVKLAVYDSKAVEDLYESVVEVKSSQSQIFLLTETKTKLAFQKRGDGEFWMSFDDFRGLFEEVSLCTLGPDFDADGRPDKAGQVHSIHGAWQAGYNAGGSRNNMEKFATNPQYLLTLSEADDTDRDGLCSVLISLMQEYRRSERYKGVKLQQIGFLIYRAVNSRRLPLDHFWYHREEATSGTFINYREVTRAFRIKPGSYIVIPATFKADTESHYIIRIYADQAFRFQHLSPQ</sequence>
<feature type="active site" evidence="2">
    <location>
        <position position="143"/>
    </location>
</feature>
<organism evidence="5">
    <name type="scientific">Cyprideis torosa</name>
    <dbReference type="NCBI Taxonomy" id="163714"/>
    <lineage>
        <taxon>Eukaryota</taxon>
        <taxon>Metazoa</taxon>
        <taxon>Ecdysozoa</taxon>
        <taxon>Arthropoda</taxon>
        <taxon>Crustacea</taxon>
        <taxon>Oligostraca</taxon>
        <taxon>Ostracoda</taxon>
        <taxon>Podocopa</taxon>
        <taxon>Podocopida</taxon>
        <taxon>Cytherocopina</taxon>
        <taxon>Cytheroidea</taxon>
        <taxon>Cytherideidae</taxon>
        <taxon>Cyprideis</taxon>
    </lineage>
</organism>
<dbReference type="PANTHER" id="PTHR10183:SF302">
    <property type="entry name" value="CALPAIN-14"/>
    <property type="match status" value="1"/>
</dbReference>
<dbReference type="GO" id="GO:0006508">
    <property type="term" value="P:proteolysis"/>
    <property type="evidence" value="ECO:0007669"/>
    <property type="project" value="InterPro"/>
</dbReference>
<evidence type="ECO:0000256" key="3">
    <source>
        <dbReference type="PROSITE-ProRule" id="PRU00239"/>
    </source>
</evidence>
<dbReference type="Pfam" id="PF00648">
    <property type="entry name" value="Peptidase_C2"/>
    <property type="match status" value="1"/>
</dbReference>
<dbReference type="InterPro" id="IPR022682">
    <property type="entry name" value="Calpain_domain_III"/>
</dbReference>
<dbReference type="GO" id="GO:0004198">
    <property type="term" value="F:calcium-dependent cysteine-type endopeptidase activity"/>
    <property type="evidence" value="ECO:0007669"/>
    <property type="project" value="InterPro"/>
</dbReference>
<evidence type="ECO:0000256" key="1">
    <source>
        <dbReference type="ARBA" id="ARBA00007623"/>
    </source>
</evidence>
<dbReference type="SUPFAM" id="SSF49758">
    <property type="entry name" value="Calpain large subunit, middle domain (domain III)"/>
    <property type="match status" value="1"/>
</dbReference>
<comment type="similarity">
    <text evidence="1">Belongs to the peptidase C2 family.</text>
</comment>
<dbReference type="EMBL" id="OB661309">
    <property type="protein sequence ID" value="CAD7227917.1"/>
    <property type="molecule type" value="Genomic_DNA"/>
</dbReference>
<dbReference type="InterPro" id="IPR033883">
    <property type="entry name" value="C2_III"/>
</dbReference>
<feature type="region of interest" description="Disordered" evidence="4">
    <location>
        <begin position="29"/>
        <end position="70"/>
    </location>
</feature>
<dbReference type="InterPro" id="IPR036213">
    <property type="entry name" value="Calpain_III_sf"/>
</dbReference>
<accession>A0A7R8WEX2</accession>
<dbReference type="Gene3D" id="2.60.120.380">
    <property type="match status" value="1"/>
</dbReference>
<dbReference type="Gene3D" id="3.90.70.10">
    <property type="entry name" value="Cysteine proteinases"/>
    <property type="match status" value="1"/>
</dbReference>
<evidence type="ECO:0000313" key="5">
    <source>
        <dbReference type="EMBL" id="CAD7227917.1"/>
    </source>
</evidence>
<dbReference type="Pfam" id="PF01067">
    <property type="entry name" value="Calpain_III"/>
    <property type="match status" value="1"/>
</dbReference>
<dbReference type="PRINTS" id="PR00704">
    <property type="entry name" value="CALPAIN"/>
</dbReference>